<evidence type="ECO:0000256" key="2">
    <source>
        <dbReference type="SAM" id="Phobius"/>
    </source>
</evidence>
<keyword evidence="2" id="KW-1133">Transmembrane helix</keyword>
<reference evidence="3 4" key="1">
    <citation type="submission" date="2013-12" db="EMBL/GenBank/DDBJ databases">
        <authorList>
            <person name="Wang R."/>
            <person name="Li Y."/>
            <person name="Zheng H."/>
            <person name="Xin J."/>
        </authorList>
    </citation>
    <scope>NUCLEOTIDE SEQUENCE [LARGE SCALE GENOMIC DNA]</scope>
    <source>
        <strain evidence="3 4">87001</strain>
    </source>
</reference>
<proteinExistence type="predicted"/>
<dbReference type="RefSeq" id="WP_230589536.1">
    <property type="nucleotide sequence ID" value="NZ_CP006959.1"/>
</dbReference>
<dbReference type="Proteomes" id="UP000031910">
    <property type="component" value="Chromosome"/>
</dbReference>
<dbReference type="EMBL" id="CP006959">
    <property type="protein sequence ID" value="AJK51337.1"/>
    <property type="molecule type" value="Genomic_DNA"/>
</dbReference>
<dbReference type="KEGG" id="mcai:MCCG_0362"/>
<organism evidence="3 4">
    <name type="scientific">Mycoplasma capricolum subsp. capripneumoniae 87001</name>
    <dbReference type="NCBI Taxonomy" id="1124992"/>
    <lineage>
        <taxon>Bacteria</taxon>
        <taxon>Bacillati</taxon>
        <taxon>Mycoplasmatota</taxon>
        <taxon>Mollicutes</taxon>
        <taxon>Mycoplasmataceae</taxon>
        <taxon>Mycoplasma</taxon>
    </lineage>
</organism>
<feature type="transmembrane region" description="Helical" evidence="2">
    <location>
        <begin position="359"/>
        <end position="379"/>
    </location>
</feature>
<accession>A0A9N7G8D5</accession>
<keyword evidence="2" id="KW-0812">Transmembrane</keyword>
<keyword evidence="2" id="KW-0472">Membrane</keyword>
<feature type="region of interest" description="Disordered" evidence="1">
    <location>
        <begin position="218"/>
        <end position="340"/>
    </location>
</feature>
<feature type="compositionally biased region" description="Polar residues" evidence="1">
    <location>
        <begin position="255"/>
        <end position="271"/>
    </location>
</feature>
<gene>
    <name evidence="3" type="ORF">MCCG_0362</name>
</gene>
<protein>
    <submittedName>
        <fullName evidence="3">Uncharacterized protein</fullName>
    </submittedName>
</protein>
<keyword evidence="4" id="KW-1185">Reference proteome</keyword>
<name>A0A9N7G8D5_MYCCC</name>
<feature type="compositionally biased region" description="Basic and acidic residues" evidence="1">
    <location>
        <begin position="240"/>
        <end position="254"/>
    </location>
</feature>
<evidence type="ECO:0000313" key="4">
    <source>
        <dbReference type="Proteomes" id="UP000031910"/>
    </source>
</evidence>
<feature type="compositionally biased region" description="Polar residues" evidence="1">
    <location>
        <begin position="310"/>
        <end position="319"/>
    </location>
</feature>
<sequence length="407" mass="47275">MIKNFINPNTNSQQIDIKELFKVTDLGWINKKQYEKITSLDLMNKLLEVNKEHLKTLTYDNYNSEKFLKEIDIVKGKEEIVGDNKLIRNHTFDIISKKNSKVFKGTLTGKFQTPNSTNLVNKIKIDDIFIHNTIIKIKKIEKPNDKNYFWEEINKHFKEIISRLTHKPNRNEFDIEIKKINDIQYQITITAKNENKHFTGSTNIFFIEDSTIDEIIKPELPDEDKTPKPGYDDFSPDDSDSSRDNDSTNRRDENTPGNNSNRDGSSTNRSGNGDDSRPGNENGTSSNPTNPSNEEQPRDYVSPYKPGNISPESGTNTNDKWWEKEDDTLEPIPTPKEPEDKIKPEEKWILGLTKKDRNWIIAAGVLTLGASWVITYFWWRRRKLIKKNKVIKISNKNNKSKKRDKNV</sequence>
<feature type="compositionally biased region" description="Basic and acidic residues" evidence="1">
    <location>
        <begin position="218"/>
        <end position="231"/>
    </location>
</feature>
<evidence type="ECO:0000256" key="1">
    <source>
        <dbReference type="SAM" id="MobiDB-lite"/>
    </source>
</evidence>
<feature type="compositionally biased region" description="Low complexity" evidence="1">
    <location>
        <begin position="279"/>
        <end position="294"/>
    </location>
</feature>
<evidence type="ECO:0000313" key="3">
    <source>
        <dbReference type="EMBL" id="AJK51337.1"/>
    </source>
</evidence>
<dbReference type="AlphaFoldDB" id="A0A9N7G8D5"/>